<dbReference type="PANTHER" id="PTHR34112:SF10">
    <property type="entry name" value="BNAC03G72810D PROTEIN"/>
    <property type="match status" value="1"/>
</dbReference>
<evidence type="ECO:0000256" key="1">
    <source>
        <dbReference type="SAM" id="MobiDB-lite"/>
    </source>
</evidence>
<evidence type="ECO:0000313" key="2">
    <source>
        <dbReference type="Proteomes" id="UP000694864"/>
    </source>
</evidence>
<keyword evidence="2" id="KW-1185">Reference proteome</keyword>
<name>A0ABM0T6V1_CAMSA</name>
<protein>
    <submittedName>
        <fullName evidence="3">Uncharacterized protein LOC104707169</fullName>
    </submittedName>
</protein>
<dbReference type="GeneID" id="104707169"/>
<reference evidence="2" key="1">
    <citation type="journal article" date="2014" name="Nat. Commun.">
        <title>The emerging biofuel crop Camelina sativa retains a highly undifferentiated hexaploid genome structure.</title>
        <authorList>
            <person name="Kagale S."/>
            <person name="Koh C."/>
            <person name="Nixon J."/>
            <person name="Bollina V."/>
            <person name="Clarke W.E."/>
            <person name="Tuteja R."/>
            <person name="Spillane C."/>
            <person name="Robinson S.J."/>
            <person name="Links M.G."/>
            <person name="Clarke C."/>
            <person name="Higgins E.E."/>
            <person name="Huebert T."/>
            <person name="Sharpe A.G."/>
            <person name="Parkin I.A."/>
        </authorList>
    </citation>
    <scope>NUCLEOTIDE SEQUENCE [LARGE SCALE GENOMIC DNA]</scope>
    <source>
        <strain evidence="2">cv. DH55</strain>
    </source>
</reference>
<organism evidence="2 3">
    <name type="scientific">Camelina sativa</name>
    <name type="common">False flax</name>
    <name type="synonym">Myagrum sativum</name>
    <dbReference type="NCBI Taxonomy" id="90675"/>
    <lineage>
        <taxon>Eukaryota</taxon>
        <taxon>Viridiplantae</taxon>
        <taxon>Streptophyta</taxon>
        <taxon>Embryophyta</taxon>
        <taxon>Tracheophyta</taxon>
        <taxon>Spermatophyta</taxon>
        <taxon>Magnoliopsida</taxon>
        <taxon>eudicotyledons</taxon>
        <taxon>Gunneridae</taxon>
        <taxon>Pentapetalae</taxon>
        <taxon>rosids</taxon>
        <taxon>malvids</taxon>
        <taxon>Brassicales</taxon>
        <taxon>Brassicaceae</taxon>
        <taxon>Camelineae</taxon>
        <taxon>Camelina</taxon>
    </lineage>
</organism>
<dbReference type="Proteomes" id="UP000694864">
    <property type="component" value="Chromosome 8"/>
</dbReference>
<feature type="compositionally biased region" description="Low complexity" evidence="1">
    <location>
        <begin position="15"/>
        <end position="43"/>
    </location>
</feature>
<feature type="compositionally biased region" description="Polar residues" evidence="1">
    <location>
        <begin position="82"/>
        <end position="91"/>
    </location>
</feature>
<feature type="compositionally biased region" description="Polar residues" evidence="1">
    <location>
        <begin position="379"/>
        <end position="408"/>
    </location>
</feature>
<proteinExistence type="predicted"/>
<feature type="region of interest" description="Disordered" evidence="1">
    <location>
        <begin position="1"/>
        <end position="112"/>
    </location>
</feature>
<feature type="region of interest" description="Disordered" evidence="1">
    <location>
        <begin position="368"/>
        <end position="413"/>
    </location>
</feature>
<gene>
    <name evidence="3" type="primary">LOC104707169</name>
</gene>
<feature type="compositionally biased region" description="Low complexity" evidence="1">
    <location>
        <begin position="65"/>
        <end position="80"/>
    </location>
</feature>
<reference evidence="3" key="2">
    <citation type="submission" date="2025-08" db="UniProtKB">
        <authorList>
            <consortium name="RefSeq"/>
        </authorList>
    </citation>
    <scope>IDENTIFICATION</scope>
    <source>
        <tissue evidence="3">Leaf</tissue>
    </source>
</reference>
<feature type="region of interest" description="Disordered" evidence="1">
    <location>
        <begin position="243"/>
        <end position="262"/>
    </location>
</feature>
<feature type="compositionally biased region" description="Basic and acidic residues" evidence="1">
    <location>
        <begin position="92"/>
        <end position="112"/>
    </location>
</feature>
<dbReference type="PANTHER" id="PTHR34112">
    <property type="entry name" value="C-JUN-AMINO-TERMINAL KINASE-INTERACTING PROTEIN"/>
    <property type="match status" value="1"/>
</dbReference>
<sequence>MDKREPSLVPEWLRSSGHGSGVSSSNHLQSSNSQSDSSSLLRNGKNRNSRSRSDVDLVRSPFLDRSSSTNTRRGSSNGSTKHAYSSFNFSRTNRDKDRTREKDRSSYMDPWDHDTSMPFGNYLIGRGQEPLRRSHSMTTRKQGNHLAQGLTVGYKNGGNINLYNGHGILPGTSPSKSSKRIGFDKDFPLLRAEERNGGSDVVRVSSPGLSPTNQSLPVGNPALIVGEGWTSALAEVPNVIEKSGGTASHDNVGSSANLTGPTSRNMAEALVQAPVRTGTPPQAQTLEDRAIRQSRQLIPVVPSAPKGSVHNSSDKCKNKPMFRSGEAGLVSSRNAHQQSSVMLGNLQSNPGSQTKSEATKKLVILKPARENGVGAGGSPPNSRATASQLTTAPSTQFTASASARSTNGPRELGGASVNVIAGKIAEKKLSLAQTQSRHAFYSALKQNTSTNISTDQSKTSSCIYSSVEEKANSSKELVASDPPSAQAAERNDIKDRVEKVTDVAERICRFEMAVRPDPKEAAFLRSLGWDENDSEADEITDEEIRDFFEQCKKLKPSLVQKLACSIRSNRGYSSRDS</sequence>
<evidence type="ECO:0000313" key="3">
    <source>
        <dbReference type="RefSeq" id="XP_010421768.1"/>
    </source>
</evidence>
<accession>A0ABM0T6V1</accession>
<feature type="compositionally biased region" description="Polar residues" evidence="1">
    <location>
        <begin position="245"/>
        <end position="262"/>
    </location>
</feature>
<dbReference type="RefSeq" id="XP_010421768.1">
    <property type="nucleotide sequence ID" value="XM_010423466.1"/>
</dbReference>